<name>A0A938YGN2_9ACTN</name>
<dbReference type="PROSITE" id="PS00211">
    <property type="entry name" value="ABC_TRANSPORTER_1"/>
    <property type="match status" value="1"/>
</dbReference>
<reference evidence="5" key="1">
    <citation type="submission" date="2021-01" db="EMBL/GenBank/DDBJ databases">
        <title>YIM 132084 draft genome.</title>
        <authorList>
            <person name="An D."/>
        </authorList>
    </citation>
    <scope>NUCLEOTIDE SEQUENCE</scope>
    <source>
        <strain evidence="5">YIM 132084</strain>
    </source>
</reference>
<dbReference type="InterPro" id="IPR003439">
    <property type="entry name" value="ABC_transporter-like_ATP-bd"/>
</dbReference>
<proteinExistence type="predicted"/>
<dbReference type="InterPro" id="IPR017871">
    <property type="entry name" value="ABC_transporter-like_CS"/>
</dbReference>
<dbReference type="InterPro" id="IPR050319">
    <property type="entry name" value="ABC_transp_ATP-bind"/>
</dbReference>
<keyword evidence="3 5" id="KW-0067">ATP-binding</keyword>
<evidence type="ECO:0000256" key="1">
    <source>
        <dbReference type="ARBA" id="ARBA00022448"/>
    </source>
</evidence>
<dbReference type="Pfam" id="PF00005">
    <property type="entry name" value="ABC_tran"/>
    <property type="match status" value="1"/>
</dbReference>
<sequence length="269" mass="29299">MIEHDPTKDLAIMALSDAVVVYPGSRGRGGRMTALDSVSLEVGHRQTVSIVGESGSGKSTLGRVVLGLQRLTSGSVMFRGQQLHRLSKRERSQFRREVQVVFQDPGSSLNPRKSVLSSIGTGMVINGVVEREQATRRVEELLEIVGLTPARSFLTVLPDELSGGQKQRVAFARAISLGPKLIVADEALSALDASLQAQILVLMRSLQEQLGLSYLFISHDLDTVAAISDQICVMQSGRVVERGTVADVFDHPNHDYTRKLLDARLIPSF</sequence>
<protein>
    <submittedName>
        <fullName evidence="5">ABC transporter ATP-binding protein</fullName>
    </submittedName>
</protein>
<dbReference type="AlphaFoldDB" id="A0A938YGN2"/>
<evidence type="ECO:0000256" key="3">
    <source>
        <dbReference type="ARBA" id="ARBA00022840"/>
    </source>
</evidence>
<feature type="domain" description="ABC transporter" evidence="4">
    <location>
        <begin position="13"/>
        <end position="261"/>
    </location>
</feature>
<dbReference type="EMBL" id="JAERWK010000010">
    <property type="protein sequence ID" value="MBM9467478.1"/>
    <property type="molecule type" value="Genomic_DNA"/>
</dbReference>
<keyword evidence="2" id="KW-0547">Nucleotide-binding</keyword>
<evidence type="ECO:0000313" key="5">
    <source>
        <dbReference type="EMBL" id="MBM9467478.1"/>
    </source>
</evidence>
<comment type="caution">
    <text evidence="5">The sequence shown here is derived from an EMBL/GenBank/DDBJ whole genome shotgun (WGS) entry which is preliminary data.</text>
</comment>
<dbReference type="Proteomes" id="UP000663792">
    <property type="component" value="Unassembled WGS sequence"/>
</dbReference>
<evidence type="ECO:0000256" key="2">
    <source>
        <dbReference type="ARBA" id="ARBA00022741"/>
    </source>
</evidence>
<dbReference type="SMART" id="SM00382">
    <property type="entry name" value="AAA"/>
    <property type="match status" value="1"/>
</dbReference>
<accession>A0A938YGN2</accession>
<gene>
    <name evidence="5" type="ORF">JL106_09340</name>
</gene>
<dbReference type="RefSeq" id="WP_205260408.1">
    <property type="nucleotide sequence ID" value="NZ_JAERWK010000010.1"/>
</dbReference>
<keyword evidence="1" id="KW-0813">Transport</keyword>
<dbReference type="InterPro" id="IPR027417">
    <property type="entry name" value="P-loop_NTPase"/>
</dbReference>
<dbReference type="PROSITE" id="PS50893">
    <property type="entry name" value="ABC_TRANSPORTER_2"/>
    <property type="match status" value="1"/>
</dbReference>
<dbReference type="GO" id="GO:0005524">
    <property type="term" value="F:ATP binding"/>
    <property type="evidence" value="ECO:0007669"/>
    <property type="project" value="UniProtKB-KW"/>
</dbReference>
<keyword evidence="6" id="KW-1185">Reference proteome</keyword>
<dbReference type="GO" id="GO:0055085">
    <property type="term" value="P:transmembrane transport"/>
    <property type="evidence" value="ECO:0007669"/>
    <property type="project" value="UniProtKB-ARBA"/>
</dbReference>
<dbReference type="InterPro" id="IPR003593">
    <property type="entry name" value="AAA+_ATPase"/>
</dbReference>
<organism evidence="5 6">
    <name type="scientific">Nakamurella leprariae</name>
    <dbReference type="NCBI Taxonomy" id="2803911"/>
    <lineage>
        <taxon>Bacteria</taxon>
        <taxon>Bacillati</taxon>
        <taxon>Actinomycetota</taxon>
        <taxon>Actinomycetes</taxon>
        <taxon>Nakamurellales</taxon>
        <taxon>Nakamurellaceae</taxon>
        <taxon>Nakamurella</taxon>
    </lineage>
</organism>
<dbReference type="Gene3D" id="3.40.50.300">
    <property type="entry name" value="P-loop containing nucleotide triphosphate hydrolases"/>
    <property type="match status" value="1"/>
</dbReference>
<dbReference type="GO" id="GO:0016887">
    <property type="term" value="F:ATP hydrolysis activity"/>
    <property type="evidence" value="ECO:0007669"/>
    <property type="project" value="InterPro"/>
</dbReference>
<dbReference type="PANTHER" id="PTHR43776">
    <property type="entry name" value="TRANSPORT ATP-BINDING PROTEIN"/>
    <property type="match status" value="1"/>
</dbReference>
<dbReference type="SUPFAM" id="SSF52540">
    <property type="entry name" value="P-loop containing nucleoside triphosphate hydrolases"/>
    <property type="match status" value="1"/>
</dbReference>
<dbReference type="CDD" id="cd03257">
    <property type="entry name" value="ABC_NikE_OppD_transporters"/>
    <property type="match status" value="1"/>
</dbReference>
<evidence type="ECO:0000313" key="6">
    <source>
        <dbReference type="Proteomes" id="UP000663792"/>
    </source>
</evidence>
<evidence type="ECO:0000259" key="4">
    <source>
        <dbReference type="PROSITE" id="PS50893"/>
    </source>
</evidence>